<sequence>TYRKLILPALLLGCRVRDFEQRAVTVIQKGPLVLSMPAQNRRLTSIRLMTSDGHVFDVQVSSVNRAPKRWIVTCSGGLRLPSGVRVGAELDLLGSHALQQRVTAALLHGCDSAAADKSWPLLQRIYGTESVLQDFEVAQENISVRLRRGGAMRLNREQCEAVARYCNDACPAFVVEAPPGSGKTLTAAAMAVSYEGKGLQLFLSTANVPVANMALALAELDYGSLCAIHLISSERELEMSEETRSPFSVLSLAMSTNRLRDAIGRIDHEVSYATRNEKRRLHARLRADCEPLFSQRYDVIFGTVDMALGYLQKPQRRGRRNEGGTIKQQLMTRVQRVVVDEASQLTEAALNALVLSFPRAQMVLIGDSKQLPPFKYERGEIVSELAARSSIEVVKEKRNFPVVNLKRVYRAAPSLISPYSDVFYNGELISCKSESVTNPLGCFGESRCIFFNVRGVAKLSGSSKINHEENACLMWIVNALRRSGYDERCVMVISYYDAQRRLAEETLPRGYELLTVDSAQGREKNIVIVLTTRTSVPTETGAFFNCPLRCNVATSRHKESIIVIGHPSIASAPHWSEVLSPKYF</sequence>
<evidence type="ECO:0000313" key="6">
    <source>
        <dbReference type="EMBL" id="GMR47138.1"/>
    </source>
</evidence>
<keyword evidence="2" id="KW-0378">Hydrolase</keyword>
<organism evidence="6 7">
    <name type="scientific">Pristionchus mayeri</name>
    <dbReference type="NCBI Taxonomy" id="1317129"/>
    <lineage>
        <taxon>Eukaryota</taxon>
        <taxon>Metazoa</taxon>
        <taxon>Ecdysozoa</taxon>
        <taxon>Nematoda</taxon>
        <taxon>Chromadorea</taxon>
        <taxon>Rhabditida</taxon>
        <taxon>Rhabditina</taxon>
        <taxon>Diplogasteromorpha</taxon>
        <taxon>Diplogasteroidea</taxon>
        <taxon>Neodiplogasteridae</taxon>
        <taxon>Pristionchus</taxon>
    </lineage>
</organism>
<dbReference type="GO" id="GO:0005524">
    <property type="term" value="F:ATP binding"/>
    <property type="evidence" value="ECO:0007669"/>
    <property type="project" value="UniProtKB-KW"/>
</dbReference>
<dbReference type="SUPFAM" id="SSF52540">
    <property type="entry name" value="P-loop containing nucleoside triphosphate hydrolases"/>
    <property type="match status" value="1"/>
</dbReference>
<dbReference type="InterPro" id="IPR027417">
    <property type="entry name" value="P-loop_NTPase"/>
</dbReference>
<dbReference type="InterPro" id="IPR050534">
    <property type="entry name" value="Coronavir_polyprotein_1ab"/>
</dbReference>
<evidence type="ECO:0000313" key="7">
    <source>
        <dbReference type="Proteomes" id="UP001328107"/>
    </source>
</evidence>
<dbReference type="EMBL" id="BTRK01000004">
    <property type="protein sequence ID" value="GMR47138.1"/>
    <property type="molecule type" value="Genomic_DNA"/>
</dbReference>
<dbReference type="PANTHER" id="PTHR43788">
    <property type="entry name" value="DNA2/NAM7 HELICASE FAMILY MEMBER"/>
    <property type="match status" value="1"/>
</dbReference>
<evidence type="ECO:0000256" key="3">
    <source>
        <dbReference type="ARBA" id="ARBA00022806"/>
    </source>
</evidence>
<dbReference type="InterPro" id="IPR047187">
    <property type="entry name" value="SF1_C_Upf1"/>
</dbReference>
<proteinExistence type="predicted"/>
<dbReference type="Pfam" id="PF13245">
    <property type="entry name" value="AAA_19"/>
    <property type="match status" value="1"/>
</dbReference>
<dbReference type="CDD" id="cd18808">
    <property type="entry name" value="SF1_C_Upf1"/>
    <property type="match status" value="1"/>
</dbReference>
<dbReference type="AlphaFoldDB" id="A0AAN5CMJ7"/>
<feature type="non-terminal residue" evidence="6">
    <location>
        <position position="1"/>
    </location>
</feature>
<keyword evidence="7" id="KW-1185">Reference proteome</keyword>
<reference evidence="7" key="1">
    <citation type="submission" date="2022-10" db="EMBL/GenBank/DDBJ databases">
        <title>Genome assembly of Pristionchus species.</title>
        <authorList>
            <person name="Yoshida K."/>
            <person name="Sommer R.J."/>
        </authorList>
    </citation>
    <scope>NUCLEOTIDE SEQUENCE [LARGE SCALE GENOMIC DNA]</scope>
    <source>
        <strain evidence="7">RS5460</strain>
    </source>
</reference>
<dbReference type="InterPro" id="IPR041679">
    <property type="entry name" value="DNA2/NAM7-like_C"/>
</dbReference>
<evidence type="ECO:0000259" key="5">
    <source>
        <dbReference type="Pfam" id="PF13087"/>
    </source>
</evidence>
<keyword evidence="4" id="KW-0067">ATP-binding</keyword>
<feature type="domain" description="DNA2/NAM7 helicase-like C-terminal" evidence="5">
    <location>
        <begin position="388"/>
        <end position="567"/>
    </location>
</feature>
<evidence type="ECO:0000256" key="2">
    <source>
        <dbReference type="ARBA" id="ARBA00022801"/>
    </source>
</evidence>
<evidence type="ECO:0000256" key="1">
    <source>
        <dbReference type="ARBA" id="ARBA00022741"/>
    </source>
</evidence>
<name>A0AAN5CMJ7_9BILA</name>
<dbReference type="GO" id="GO:0016787">
    <property type="term" value="F:hydrolase activity"/>
    <property type="evidence" value="ECO:0007669"/>
    <property type="project" value="UniProtKB-KW"/>
</dbReference>
<protein>
    <recommendedName>
        <fullName evidence="5">DNA2/NAM7 helicase-like C-terminal domain-containing protein</fullName>
    </recommendedName>
</protein>
<dbReference type="Gene3D" id="3.40.50.300">
    <property type="entry name" value="P-loop containing nucleotide triphosphate hydrolases"/>
    <property type="match status" value="2"/>
</dbReference>
<dbReference type="Proteomes" id="UP001328107">
    <property type="component" value="Unassembled WGS sequence"/>
</dbReference>
<keyword evidence="1" id="KW-0547">Nucleotide-binding</keyword>
<dbReference type="Pfam" id="PF13087">
    <property type="entry name" value="AAA_12"/>
    <property type="match status" value="1"/>
</dbReference>
<gene>
    <name evidence="6" type="ORF">PMAYCL1PPCAC_17333</name>
</gene>
<comment type="caution">
    <text evidence="6">The sequence shown here is derived from an EMBL/GenBank/DDBJ whole genome shotgun (WGS) entry which is preliminary data.</text>
</comment>
<evidence type="ECO:0000256" key="4">
    <source>
        <dbReference type="ARBA" id="ARBA00022840"/>
    </source>
</evidence>
<accession>A0AAN5CMJ7</accession>
<keyword evidence="3" id="KW-0347">Helicase</keyword>
<feature type="non-terminal residue" evidence="6">
    <location>
        <position position="584"/>
    </location>
</feature>
<dbReference type="GO" id="GO:0043139">
    <property type="term" value="F:5'-3' DNA helicase activity"/>
    <property type="evidence" value="ECO:0007669"/>
    <property type="project" value="TreeGrafter"/>
</dbReference>
<dbReference type="PANTHER" id="PTHR43788:SF16">
    <property type="entry name" value="HELICASE WITH ZINC FINGER 2"/>
    <property type="match status" value="1"/>
</dbReference>